<evidence type="ECO:0000259" key="2">
    <source>
        <dbReference type="Pfam" id="PF01796"/>
    </source>
</evidence>
<evidence type="ECO:0000256" key="1">
    <source>
        <dbReference type="SAM" id="MobiDB-lite"/>
    </source>
</evidence>
<dbReference type="AlphaFoldDB" id="A0A5B8UCN0"/>
<dbReference type="SUPFAM" id="SSF50249">
    <property type="entry name" value="Nucleic acid-binding proteins"/>
    <property type="match status" value="1"/>
</dbReference>
<accession>A0A5B8UCN0</accession>
<name>A0A5B8UCN0_9ACTN</name>
<evidence type="ECO:0000313" key="4">
    <source>
        <dbReference type="Proteomes" id="UP000321805"/>
    </source>
</evidence>
<organism evidence="3 4">
    <name type="scientific">Baekduia soli</name>
    <dbReference type="NCBI Taxonomy" id="496014"/>
    <lineage>
        <taxon>Bacteria</taxon>
        <taxon>Bacillati</taxon>
        <taxon>Actinomycetota</taxon>
        <taxon>Thermoleophilia</taxon>
        <taxon>Solirubrobacterales</taxon>
        <taxon>Baekduiaceae</taxon>
        <taxon>Baekduia</taxon>
    </lineage>
</organism>
<dbReference type="KEGG" id="bsol:FSW04_01690"/>
<evidence type="ECO:0000313" key="3">
    <source>
        <dbReference type="EMBL" id="QEC50608.1"/>
    </source>
</evidence>
<feature type="domain" description="ChsH2 C-terminal OB-fold" evidence="2">
    <location>
        <begin position="19"/>
        <end position="80"/>
    </location>
</feature>
<dbReference type="OrthoDB" id="7470921at2"/>
<dbReference type="InterPro" id="IPR012340">
    <property type="entry name" value="NA-bd_OB-fold"/>
</dbReference>
<reference evidence="3 4" key="1">
    <citation type="journal article" date="2018" name="J. Microbiol.">
        <title>Baekduia soli gen. nov., sp. nov., a novel bacterium isolated from the soil of Baekdu Mountain and proposal of a novel family name, Baekduiaceae fam. nov.</title>
        <authorList>
            <person name="An D.S."/>
            <person name="Siddiqi M.Z."/>
            <person name="Kim K.H."/>
            <person name="Yu H.S."/>
            <person name="Im W.T."/>
        </authorList>
    </citation>
    <scope>NUCLEOTIDE SEQUENCE [LARGE SCALE GENOMIC DNA]</scope>
    <source>
        <strain evidence="3 4">BR7-21</strain>
    </source>
</reference>
<feature type="region of interest" description="Disordered" evidence="1">
    <location>
        <begin position="1"/>
        <end position="23"/>
    </location>
</feature>
<dbReference type="Pfam" id="PF01796">
    <property type="entry name" value="OB_ChsH2_C"/>
    <property type="match status" value="1"/>
</dbReference>
<dbReference type="InterPro" id="IPR002878">
    <property type="entry name" value="ChsH2_C"/>
</dbReference>
<dbReference type="EMBL" id="CP042430">
    <property type="protein sequence ID" value="QEC50608.1"/>
    <property type="molecule type" value="Genomic_DNA"/>
</dbReference>
<sequence length="98" mass="10374">MRRACGARTAGRPRPAGEPVDGRGELWSWTVTHAPFDGGWAQETPCITAVVELGGGVRFLGALEGCAPDEARIGLPVVAELQPHGDCFVFVTFVPDRG</sequence>
<protein>
    <submittedName>
        <fullName evidence="3">OB-fold domain-containing protein</fullName>
    </submittedName>
</protein>
<keyword evidence="4" id="KW-1185">Reference proteome</keyword>
<gene>
    <name evidence="3" type="ORF">FSW04_01690</name>
</gene>
<proteinExistence type="predicted"/>
<dbReference type="Proteomes" id="UP000321805">
    <property type="component" value="Chromosome"/>
</dbReference>
<dbReference type="RefSeq" id="WP_146923408.1">
    <property type="nucleotide sequence ID" value="NZ_CP042430.1"/>
</dbReference>